<protein>
    <recommendedName>
        <fullName evidence="1">GPI-anchored protein LLG1-like domain-containing protein</fullName>
    </recommendedName>
</protein>
<dbReference type="InterPro" id="IPR039307">
    <property type="entry name" value="LORELEI-like"/>
</dbReference>
<proteinExistence type="predicted"/>
<dbReference type="PANTHER" id="PTHR31533:SF28">
    <property type="entry name" value="BIFUNCTIONAL INHIBITOR_PLANT LIPID TRANSFER PROTEIN_SEED STORAGE HELICAL DOMAIN-CONTAINING PROTEIN"/>
    <property type="match status" value="1"/>
</dbReference>
<dbReference type="EMBL" id="JAHRHJ020000003">
    <property type="protein sequence ID" value="KAH9323437.1"/>
    <property type="molecule type" value="Genomic_DNA"/>
</dbReference>
<comment type="caution">
    <text evidence="2">The sequence shown here is derived from an EMBL/GenBank/DDBJ whole genome shotgun (WGS) entry which is preliminary data.</text>
</comment>
<evidence type="ECO:0000259" key="1">
    <source>
        <dbReference type="Pfam" id="PF26578"/>
    </source>
</evidence>
<feature type="non-terminal residue" evidence="2">
    <location>
        <position position="1"/>
    </location>
</feature>
<organism evidence="2 3">
    <name type="scientific">Taxus chinensis</name>
    <name type="common">Chinese yew</name>
    <name type="synonym">Taxus wallichiana var. chinensis</name>
    <dbReference type="NCBI Taxonomy" id="29808"/>
    <lineage>
        <taxon>Eukaryota</taxon>
        <taxon>Viridiplantae</taxon>
        <taxon>Streptophyta</taxon>
        <taxon>Embryophyta</taxon>
        <taxon>Tracheophyta</taxon>
        <taxon>Spermatophyta</taxon>
        <taxon>Pinopsida</taxon>
        <taxon>Pinidae</taxon>
        <taxon>Conifers II</taxon>
        <taxon>Cupressales</taxon>
        <taxon>Taxaceae</taxon>
        <taxon>Taxus</taxon>
    </lineage>
</organism>
<evidence type="ECO:0000313" key="3">
    <source>
        <dbReference type="Proteomes" id="UP000824469"/>
    </source>
</evidence>
<name>A0AA38LJL0_TAXCH</name>
<dbReference type="Pfam" id="PF26578">
    <property type="entry name" value="LLG1"/>
    <property type="match status" value="1"/>
</dbReference>
<feature type="domain" description="GPI-anchored protein LLG1-like" evidence="1">
    <location>
        <begin position="20"/>
        <end position="92"/>
    </location>
</feature>
<reference evidence="2 3" key="1">
    <citation type="journal article" date="2021" name="Nat. Plants">
        <title>The Taxus genome provides insights into paclitaxel biosynthesis.</title>
        <authorList>
            <person name="Xiong X."/>
            <person name="Gou J."/>
            <person name="Liao Q."/>
            <person name="Li Y."/>
            <person name="Zhou Q."/>
            <person name="Bi G."/>
            <person name="Li C."/>
            <person name="Du R."/>
            <person name="Wang X."/>
            <person name="Sun T."/>
            <person name="Guo L."/>
            <person name="Liang H."/>
            <person name="Lu P."/>
            <person name="Wu Y."/>
            <person name="Zhang Z."/>
            <person name="Ro D.K."/>
            <person name="Shang Y."/>
            <person name="Huang S."/>
            <person name="Yan J."/>
        </authorList>
    </citation>
    <scope>NUCLEOTIDE SEQUENCE [LARGE SCALE GENOMIC DNA]</scope>
    <source>
        <strain evidence="2">Ta-2019</strain>
    </source>
</reference>
<sequence length="102" mass="11485">KDLKEPEYNNVHLVSKPCKVDFSSVDFSAVTRVCKAPDYTEKECCEAFNAVACKYVKHVNDYATNCPVEFISFLNMAGEYPNGVFVGRCNKHGDYRLCSLSD</sequence>
<dbReference type="InterPro" id="IPR058888">
    <property type="entry name" value="LLG1-like"/>
</dbReference>
<dbReference type="PANTHER" id="PTHR31533">
    <property type="entry name" value="GPI-ANCHORED PROTEIN LLG1-RELATED-RELATED"/>
    <property type="match status" value="1"/>
</dbReference>
<dbReference type="Proteomes" id="UP000824469">
    <property type="component" value="Unassembled WGS sequence"/>
</dbReference>
<accession>A0AA38LJL0</accession>
<evidence type="ECO:0000313" key="2">
    <source>
        <dbReference type="EMBL" id="KAH9323437.1"/>
    </source>
</evidence>
<keyword evidence="3" id="KW-1185">Reference proteome</keyword>
<gene>
    <name evidence="2" type="ORF">KI387_018076</name>
</gene>
<dbReference type="AlphaFoldDB" id="A0AA38LJL0"/>